<evidence type="ECO:0000256" key="6">
    <source>
        <dbReference type="ARBA" id="ARBA00023027"/>
    </source>
</evidence>
<reference evidence="15 17" key="2">
    <citation type="submission" date="2018-12" db="EMBL/GenBank/DDBJ databases">
        <authorList>
            <consortium name="Pathogen Informatics"/>
        </authorList>
    </citation>
    <scope>NUCLEOTIDE SEQUENCE [LARGE SCALE GENOMIC DNA]</scope>
    <source>
        <strain evidence="15 17">NCTC12735</strain>
        <plasmid evidence="17">9</plasmid>
    </source>
</reference>
<evidence type="ECO:0000256" key="7">
    <source>
        <dbReference type="ARBA" id="ARBA00023098"/>
    </source>
</evidence>
<dbReference type="PRINTS" id="PR00081">
    <property type="entry name" value="GDHRDH"/>
</dbReference>
<dbReference type="EMBL" id="LNKA01000001">
    <property type="protein sequence ID" value="KTC65447.1"/>
    <property type="molecule type" value="Genomic_DNA"/>
</dbReference>
<feature type="binding site" evidence="11">
    <location>
        <position position="95"/>
    </location>
    <ligand>
        <name>substrate</name>
    </ligand>
</feature>
<comment type="catalytic activity">
    <reaction evidence="9">
        <text>a 2,3-saturated acyl-[ACP] + NAD(+) = a (2E)-enoyl-[ACP] + NADH + H(+)</text>
        <dbReference type="Rhea" id="RHEA:10240"/>
        <dbReference type="Rhea" id="RHEA-COMP:9925"/>
        <dbReference type="Rhea" id="RHEA-COMP:9926"/>
        <dbReference type="ChEBI" id="CHEBI:15378"/>
        <dbReference type="ChEBI" id="CHEBI:57540"/>
        <dbReference type="ChEBI" id="CHEBI:57945"/>
        <dbReference type="ChEBI" id="CHEBI:78784"/>
        <dbReference type="ChEBI" id="CHEBI:78785"/>
        <dbReference type="EC" id="1.3.1.9"/>
    </reaction>
</comment>
<dbReference type="PANTHER" id="PTHR43159">
    <property type="entry name" value="ENOYL-[ACYL-CARRIER-PROTEIN] REDUCTASE"/>
    <property type="match status" value="1"/>
</dbReference>
<dbReference type="Gene3D" id="1.10.8.400">
    <property type="entry name" value="Enoyl acyl carrier protein reductase"/>
    <property type="match status" value="1"/>
</dbReference>
<dbReference type="Pfam" id="PF13561">
    <property type="entry name" value="adh_short_C2"/>
    <property type="match status" value="1"/>
</dbReference>
<keyword evidence="3 9" id="KW-0444">Lipid biosynthesis</keyword>
<comment type="pathway">
    <text evidence="1">Lipid metabolism; fatty acid biosynthesis.</text>
</comment>
<dbReference type="GO" id="GO:0006633">
    <property type="term" value="P:fatty acid biosynthetic process"/>
    <property type="evidence" value="ECO:0007669"/>
    <property type="project" value="UniProtKB-UniPathway"/>
</dbReference>
<sequence>MGFLSGKKALIVGLASNRSIAYGIAKAFHEQGAELAFTYQNEKLKERVENMAAEFGSRLTFPCDVASDLEIQSVFEQLGSKWNKLDIVIHSVAFAPQDQIGGDYVENASREGFRIAHDISAYSLVALAKAALPLMKDTKGSLLTLSYYGAEKAVPNYNVMGIAKASLEAAVRYLAASLGPKGLRINAISAGPIKTLAAAGIKDFRKIQAAYANITPLKRNITAEEVGNAAAFLCSDLASGITGEVVHVDAGYHAVSNVDLDE</sequence>
<keyword evidence="8 9" id="KW-0275">Fatty acid biosynthesis</keyword>
<feature type="active site" description="Proton acceptor" evidence="10">
    <location>
        <position position="157"/>
    </location>
</feature>
<keyword evidence="5 9" id="KW-0560">Oxidoreductase</keyword>
<proteinExistence type="inferred from homology"/>
<name>A0A0W0R305_9GAMM</name>
<dbReference type="FunFam" id="3.40.50.720:FF:000054">
    <property type="entry name" value="Enoyl-[acyl-carrier-protein] reductase [NADH]"/>
    <property type="match status" value="1"/>
</dbReference>
<dbReference type="AlphaFoldDB" id="A0A0W0R305"/>
<evidence type="ECO:0000256" key="9">
    <source>
        <dbReference type="PIRNR" id="PIRNR000094"/>
    </source>
</evidence>
<dbReference type="PATRIC" id="fig|45056.6.peg.108"/>
<dbReference type="Proteomes" id="UP000281170">
    <property type="component" value="Plasmid 9"/>
</dbReference>
<evidence type="ECO:0000313" key="15">
    <source>
        <dbReference type="EMBL" id="VEH84732.1"/>
    </source>
</evidence>
<dbReference type="EMBL" id="LR134418">
    <property type="protein sequence ID" value="VEH84732.1"/>
    <property type="molecule type" value="Genomic_DNA"/>
</dbReference>
<reference evidence="14 16" key="1">
    <citation type="submission" date="2015-11" db="EMBL/GenBank/DDBJ databases">
        <title>Identification of large and diverse effector repertoires of 38 Legionella species.</title>
        <authorList>
            <person name="Burstein D."/>
            <person name="Amaro F."/>
            <person name="Zusman T."/>
            <person name="Lifshitz Z."/>
            <person name="Cohen O."/>
            <person name="Gilbert J.A."/>
            <person name="Pupko T."/>
            <person name="Shuman H.A."/>
            <person name="Segal G."/>
        </authorList>
    </citation>
    <scope>NUCLEOTIDE SEQUENCE [LARGE SCALE GENOMIC DNA]</scope>
    <source>
        <strain evidence="14 16">1762-AUS-E</strain>
    </source>
</reference>
<feature type="binding site" evidence="12">
    <location>
        <position position="164"/>
    </location>
    <ligand>
        <name>NAD(+)</name>
        <dbReference type="ChEBI" id="CHEBI:57540"/>
    </ligand>
</feature>
<evidence type="ECO:0000256" key="8">
    <source>
        <dbReference type="ARBA" id="ARBA00023160"/>
    </source>
</evidence>
<evidence type="ECO:0000256" key="13">
    <source>
        <dbReference type="PIRSR" id="PIRSR000094-4"/>
    </source>
</evidence>
<accession>A0A0W0R305</accession>
<dbReference type="SUPFAM" id="SSF51735">
    <property type="entry name" value="NAD(P)-binding Rossmann-fold domains"/>
    <property type="match status" value="1"/>
</dbReference>
<evidence type="ECO:0000256" key="11">
    <source>
        <dbReference type="PIRSR" id="PIRSR000094-2"/>
    </source>
</evidence>
<dbReference type="KEGG" id="ladl:NCTC12735_00345"/>
<keyword evidence="16" id="KW-1185">Reference proteome</keyword>
<dbReference type="InterPro" id="IPR036291">
    <property type="entry name" value="NAD(P)-bd_dom_sf"/>
</dbReference>
<evidence type="ECO:0000256" key="10">
    <source>
        <dbReference type="PIRSR" id="PIRSR000094-1"/>
    </source>
</evidence>
<feature type="binding site" evidence="12">
    <location>
        <position position="92"/>
    </location>
    <ligand>
        <name>NAD(+)</name>
        <dbReference type="ChEBI" id="CHEBI:57540"/>
    </ligand>
</feature>
<feature type="binding site" evidence="12">
    <location>
        <begin position="19"/>
        <end position="20"/>
    </location>
    <ligand>
        <name>NAD(+)</name>
        <dbReference type="ChEBI" id="CHEBI:57540"/>
    </ligand>
</feature>
<evidence type="ECO:0000256" key="12">
    <source>
        <dbReference type="PIRSR" id="PIRSR000094-3"/>
    </source>
</evidence>
<keyword evidence="6 9" id="KW-0520">NAD</keyword>
<keyword evidence="15" id="KW-0614">Plasmid</keyword>
<dbReference type="STRING" id="45056.Lade_0105"/>
<keyword evidence="4" id="KW-0276">Fatty acid metabolism</keyword>
<dbReference type="PIRSF" id="PIRSF000094">
    <property type="entry name" value="Enoyl-ACP_rdct"/>
    <property type="match status" value="1"/>
</dbReference>
<dbReference type="EC" id="1.3.1.9" evidence="9"/>
<feature type="site" description="Involved in acyl-ACP binding" evidence="13">
    <location>
        <position position="206"/>
    </location>
</feature>
<dbReference type="CDD" id="cd05372">
    <property type="entry name" value="ENR_SDR"/>
    <property type="match status" value="1"/>
</dbReference>
<organism evidence="14 16">
    <name type="scientific">Legionella adelaidensis</name>
    <dbReference type="NCBI Taxonomy" id="45056"/>
    <lineage>
        <taxon>Bacteria</taxon>
        <taxon>Pseudomonadati</taxon>
        <taxon>Pseudomonadota</taxon>
        <taxon>Gammaproteobacteria</taxon>
        <taxon>Legionellales</taxon>
        <taxon>Legionellaceae</taxon>
        <taxon>Legionella</taxon>
    </lineage>
</organism>
<feature type="site" description="Involved in acyl-ACP binding" evidence="13">
    <location>
        <position position="202"/>
    </location>
</feature>
<dbReference type="InterPro" id="IPR002347">
    <property type="entry name" value="SDR_fam"/>
</dbReference>
<feature type="binding site" evidence="12">
    <location>
        <position position="40"/>
    </location>
    <ligand>
        <name>NAD(+)</name>
        <dbReference type="ChEBI" id="CHEBI:57540"/>
    </ligand>
</feature>
<dbReference type="RefSeq" id="WP_058461210.1">
    <property type="nucleotide sequence ID" value="NZ_CAAAHS010000003.1"/>
</dbReference>
<evidence type="ECO:0000256" key="1">
    <source>
        <dbReference type="ARBA" id="ARBA00005194"/>
    </source>
</evidence>
<feature type="binding site" evidence="12">
    <location>
        <begin position="193"/>
        <end position="197"/>
    </location>
    <ligand>
        <name>NAD(+)</name>
        <dbReference type="ChEBI" id="CHEBI:57540"/>
    </ligand>
</feature>
<evidence type="ECO:0000256" key="2">
    <source>
        <dbReference type="ARBA" id="ARBA00009233"/>
    </source>
</evidence>
<dbReference type="FunFam" id="1.10.8.400:FF:000001">
    <property type="entry name" value="Enoyl-[acyl-carrier-protein] reductase [NADH]"/>
    <property type="match status" value="1"/>
</dbReference>
<dbReference type="Gene3D" id="3.40.50.720">
    <property type="entry name" value="NAD(P)-binding Rossmann-like Domain"/>
    <property type="match status" value="1"/>
</dbReference>
<dbReference type="UniPathway" id="UPA00094"/>
<evidence type="ECO:0000256" key="3">
    <source>
        <dbReference type="ARBA" id="ARBA00022516"/>
    </source>
</evidence>
<geneLocation type="plasmid" evidence="15 17">
    <name>9</name>
</geneLocation>
<feature type="site" description="Involved in acyl-ACP binding" evidence="13">
    <location>
        <position position="205"/>
    </location>
</feature>
<evidence type="ECO:0000313" key="16">
    <source>
        <dbReference type="Proteomes" id="UP000054859"/>
    </source>
</evidence>
<evidence type="ECO:0000313" key="14">
    <source>
        <dbReference type="EMBL" id="KTC65447.1"/>
    </source>
</evidence>
<dbReference type="Proteomes" id="UP000054859">
    <property type="component" value="Unassembled WGS sequence"/>
</dbReference>
<feature type="binding site" evidence="12">
    <location>
        <position position="13"/>
    </location>
    <ligand>
        <name>NAD(+)</name>
        <dbReference type="ChEBI" id="CHEBI:57540"/>
    </ligand>
</feature>
<keyword evidence="7" id="KW-0443">Lipid metabolism</keyword>
<dbReference type="InterPro" id="IPR014358">
    <property type="entry name" value="Enoyl-ACP_Rdtase_NADH"/>
</dbReference>
<protein>
    <recommendedName>
        <fullName evidence="9">Enoyl-[acyl-carrier-protein] reductase [NADH]</fullName>
        <ecNumber evidence="9">1.3.1.9</ecNumber>
    </recommendedName>
</protein>
<dbReference type="GO" id="GO:0004318">
    <property type="term" value="F:enoyl-[acyl-carrier-protein] reductase (NADH) activity"/>
    <property type="evidence" value="ECO:0007669"/>
    <property type="project" value="UniProtKB-EC"/>
</dbReference>
<feature type="active site" description="Proton acceptor" evidence="10">
    <location>
        <position position="147"/>
    </location>
</feature>
<evidence type="ECO:0000256" key="4">
    <source>
        <dbReference type="ARBA" id="ARBA00022832"/>
    </source>
</evidence>
<comment type="similarity">
    <text evidence="2 9">Belongs to the short-chain dehydrogenases/reductases (SDR) family. FabI subfamily.</text>
</comment>
<evidence type="ECO:0000313" key="17">
    <source>
        <dbReference type="Proteomes" id="UP000281170"/>
    </source>
</evidence>
<gene>
    <name evidence="14" type="primary">fabI_1</name>
    <name evidence="14" type="ORF">Lade_0105</name>
    <name evidence="15" type="ORF">NCTC12735_00345</name>
</gene>
<evidence type="ECO:0000256" key="5">
    <source>
        <dbReference type="ARBA" id="ARBA00023002"/>
    </source>
</evidence>
<feature type="binding site" evidence="12">
    <location>
        <begin position="64"/>
        <end position="65"/>
    </location>
    <ligand>
        <name>NAD(+)</name>
        <dbReference type="ChEBI" id="CHEBI:57540"/>
    </ligand>
</feature>
<dbReference type="PANTHER" id="PTHR43159:SF2">
    <property type="entry name" value="ENOYL-[ACYL-CARRIER-PROTEIN] REDUCTASE [NADH], CHLOROPLASTIC"/>
    <property type="match status" value="1"/>
</dbReference>